<feature type="compositionally biased region" description="Basic and acidic residues" evidence="5">
    <location>
        <begin position="135"/>
        <end position="150"/>
    </location>
</feature>
<keyword evidence="2 4" id="KW-0863">Zinc-finger</keyword>
<dbReference type="InterPro" id="IPR038508">
    <property type="entry name" value="ArfGAP_dom_sf"/>
</dbReference>
<keyword evidence="1" id="KW-0479">Metal-binding</keyword>
<dbReference type="PRINTS" id="PR00405">
    <property type="entry name" value="REVINTRACTNG"/>
</dbReference>
<evidence type="ECO:0000256" key="5">
    <source>
        <dbReference type="SAM" id="MobiDB-lite"/>
    </source>
</evidence>
<sequence>MPPRIKEEERIEKIIRGLLKQPENKRCINCNILGPQYVCTTFWTFVCTNCSGVHREFTHRVKSVSMAKFNAEEVSALQAGGNERARQIYFKTWDPQRNFYPDGSNMQRLREFVRHVYVERKFAGGNSSDRLSMVESDRKKEDSYEARSSEKSSLGGKDFNLERGSFEKCGKSGNDDSHEGSSSVPRLDGKSFKDTVERSHSRYGQENIRPGGQRSRSRFEIVDDRFRDDGIVKHYDRYSHREARGNCISPSSMKHGEMSFPEIRPLKDILGDKVPPLTIDEPPDASASNQDSTDGNKIQKGILNLSCLIDFDDNPGPQGQLKDSDKFDEDKASDAKVNTLESLLFEYSVPVTSPSGSLGATEDLISSSTATDDGSNNAVKISDSSGTISASKMYNVSIFSSNSSDPTGQITELHQPKNSSPVLNDPNPVSNVSFHKPLQVDEAGHGSTPNQRKELPEDLFASDFTTFTPAVPGWQLHPTHVTNLQPPPTSATAFLNATKPSNPFDIGNERPQAQATVLPSMSSFQGALPNVSSGTILQPHPSPYTLSFSPHAAPYPINSPQDKMYSCSGGCYNQCYPSVENQSEKFSCYYKCLDGCIPRTAADFQYYCQLGCYLKLCILSSTDGAAVDGCLGKCANLCML</sequence>
<feature type="compositionally biased region" description="Basic and acidic residues" evidence="5">
    <location>
        <begin position="159"/>
        <end position="179"/>
    </location>
</feature>
<evidence type="ECO:0000313" key="7">
    <source>
        <dbReference type="EMBL" id="KZV31640.1"/>
    </source>
</evidence>
<dbReference type="InterPro" id="IPR044820">
    <property type="entry name" value="AGD14-like"/>
</dbReference>
<keyword evidence="8" id="KW-1185">Reference proteome</keyword>
<reference evidence="7 8" key="1">
    <citation type="journal article" date="2015" name="Proc. Natl. Acad. Sci. U.S.A.">
        <title>The resurrection genome of Boea hygrometrica: A blueprint for survival of dehydration.</title>
        <authorList>
            <person name="Xiao L."/>
            <person name="Yang G."/>
            <person name="Zhang L."/>
            <person name="Yang X."/>
            <person name="Zhao S."/>
            <person name="Ji Z."/>
            <person name="Zhou Q."/>
            <person name="Hu M."/>
            <person name="Wang Y."/>
            <person name="Chen M."/>
            <person name="Xu Y."/>
            <person name="Jin H."/>
            <person name="Xiao X."/>
            <person name="Hu G."/>
            <person name="Bao F."/>
            <person name="Hu Y."/>
            <person name="Wan P."/>
            <person name="Li L."/>
            <person name="Deng X."/>
            <person name="Kuang T."/>
            <person name="Xiang C."/>
            <person name="Zhu J.K."/>
            <person name="Oliver M.J."/>
            <person name="He Y."/>
        </authorList>
    </citation>
    <scope>NUCLEOTIDE SEQUENCE [LARGE SCALE GENOMIC DNA]</scope>
    <source>
        <strain evidence="8">cv. XS01</strain>
    </source>
</reference>
<dbReference type="GO" id="GO:0008270">
    <property type="term" value="F:zinc ion binding"/>
    <property type="evidence" value="ECO:0007669"/>
    <property type="project" value="UniProtKB-KW"/>
</dbReference>
<feature type="compositionally biased region" description="Basic and acidic residues" evidence="5">
    <location>
        <begin position="187"/>
        <end position="200"/>
    </location>
</feature>
<evidence type="ECO:0000259" key="6">
    <source>
        <dbReference type="PROSITE" id="PS50115"/>
    </source>
</evidence>
<proteinExistence type="predicted"/>
<dbReference type="Gene3D" id="1.10.220.150">
    <property type="entry name" value="Arf GTPase activating protein"/>
    <property type="match status" value="1"/>
</dbReference>
<keyword evidence="3" id="KW-0862">Zinc</keyword>
<dbReference type="AlphaFoldDB" id="A0A2Z7BBL7"/>
<name>A0A2Z7BBL7_9LAMI</name>
<dbReference type="InterPro" id="IPR037278">
    <property type="entry name" value="ARFGAP/RecO"/>
</dbReference>
<feature type="domain" description="Arf-GAP" evidence="6">
    <location>
        <begin position="12"/>
        <end position="130"/>
    </location>
</feature>
<organism evidence="7 8">
    <name type="scientific">Dorcoceras hygrometricum</name>
    <dbReference type="NCBI Taxonomy" id="472368"/>
    <lineage>
        <taxon>Eukaryota</taxon>
        <taxon>Viridiplantae</taxon>
        <taxon>Streptophyta</taxon>
        <taxon>Embryophyta</taxon>
        <taxon>Tracheophyta</taxon>
        <taxon>Spermatophyta</taxon>
        <taxon>Magnoliopsida</taxon>
        <taxon>eudicotyledons</taxon>
        <taxon>Gunneridae</taxon>
        <taxon>Pentapetalae</taxon>
        <taxon>asterids</taxon>
        <taxon>lamiids</taxon>
        <taxon>Lamiales</taxon>
        <taxon>Gesneriaceae</taxon>
        <taxon>Didymocarpoideae</taxon>
        <taxon>Trichosporeae</taxon>
        <taxon>Loxocarpinae</taxon>
        <taxon>Dorcoceras</taxon>
    </lineage>
</organism>
<dbReference type="Pfam" id="PF01412">
    <property type="entry name" value="ArfGap"/>
    <property type="match status" value="1"/>
</dbReference>
<dbReference type="SMART" id="SM00105">
    <property type="entry name" value="ArfGap"/>
    <property type="match status" value="1"/>
</dbReference>
<evidence type="ECO:0000256" key="2">
    <source>
        <dbReference type="ARBA" id="ARBA00022771"/>
    </source>
</evidence>
<evidence type="ECO:0000313" key="8">
    <source>
        <dbReference type="Proteomes" id="UP000250235"/>
    </source>
</evidence>
<feature type="region of interest" description="Disordered" evidence="5">
    <location>
        <begin position="128"/>
        <end position="216"/>
    </location>
</feature>
<dbReference type="SUPFAM" id="SSF57863">
    <property type="entry name" value="ArfGap/RecO-like zinc finger"/>
    <property type="match status" value="1"/>
</dbReference>
<protein>
    <recommendedName>
        <fullName evidence="6">Arf-GAP domain-containing protein</fullName>
    </recommendedName>
</protein>
<gene>
    <name evidence="7" type="ORF">F511_00444</name>
</gene>
<dbReference type="InterPro" id="IPR001164">
    <property type="entry name" value="ArfGAP_dom"/>
</dbReference>
<accession>A0A2Z7BBL7</accession>
<dbReference type="EMBL" id="KV007458">
    <property type="protein sequence ID" value="KZV31640.1"/>
    <property type="molecule type" value="Genomic_DNA"/>
</dbReference>
<evidence type="ECO:0000256" key="3">
    <source>
        <dbReference type="ARBA" id="ARBA00022833"/>
    </source>
</evidence>
<dbReference type="GO" id="GO:0005096">
    <property type="term" value="F:GTPase activator activity"/>
    <property type="evidence" value="ECO:0007669"/>
    <property type="project" value="InterPro"/>
</dbReference>
<evidence type="ECO:0000256" key="4">
    <source>
        <dbReference type="PROSITE-ProRule" id="PRU00288"/>
    </source>
</evidence>
<dbReference type="Proteomes" id="UP000250235">
    <property type="component" value="Unassembled WGS sequence"/>
</dbReference>
<dbReference type="PANTHER" id="PTHR46085">
    <property type="entry name" value="ARFGAP/RECO-RELATED"/>
    <property type="match status" value="1"/>
</dbReference>
<dbReference type="PANTHER" id="PTHR46085:SF16">
    <property type="entry name" value="ARFGAP_RECO-LIKE ZINC FINGER DOMAIN-CONTAINING PROTEIN"/>
    <property type="match status" value="1"/>
</dbReference>
<dbReference type="CDD" id="cd08838">
    <property type="entry name" value="ArfGap_AGFG"/>
    <property type="match status" value="1"/>
</dbReference>
<dbReference type="PROSITE" id="PS50115">
    <property type="entry name" value="ARFGAP"/>
    <property type="match status" value="1"/>
</dbReference>
<feature type="region of interest" description="Disordered" evidence="5">
    <location>
        <begin position="403"/>
        <end position="425"/>
    </location>
</feature>
<evidence type="ECO:0000256" key="1">
    <source>
        <dbReference type="ARBA" id="ARBA00022723"/>
    </source>
</evidence>
<dbReference type="OrthoDB" id="6036at2759"/>
<dbReference type="FunFam" id="1.10.220.150:FF:000005">
    <property type="entry name" value="Arf-GAP domain and FG repeat-containing protein 1"/>
    <property type="match status" value="1"/>
</dbReference>